<accession>A0A6F9DKA4</accession>
<evidence type="ECO:0000256" key="5">
    <source>
        <dbReference type="ARBA" id="ARBA00022801"/>
    </source>
</evidence>
<sequence>MTAKCNYFWKSQSGNAIQYMKCFNGKSLKLDGGKKLTQLYVIIPGNPGCIQFYEKFAEELCNLTNNPVWGISHSGHARCGSGMKHPEKTDCGLQKQIEHKVQFLEEDVFPVAEKVFLIGHSIGTYIILQIMERLFGKYKNEVRGILLLPTIEKLLLSPNGQKIVSLVHNERWLTPIVSATLNVLHLLPNAVLDCILPFFVETKEEFILNTIKDNISPHVVMSAMYMGLTEMLEVTEREDHILDKHIDNLVFYYGATDKWCPVSLYESMVKTYGQRNNIMLCQQNIPHAFVLTKSLEMAKIVASFEMN</sequence>
<dbReference type="InterPro" id="IPR019363">
    <property type="entry name" value="LDAH"/>
</dbReference>
<evidence type="ECO:0000256" key="1">
    <source>
        <dbReference type="ARBA" id="ARBA00004502"/>
    </source>
</evidence>
<evidence type="ECO:0000256" key="7">
    <source>
        <dbReference type="ARBA" id="ARBA00039150"/>
    </source>
</evidence>
<dbReference type="Pfam" id="PF10230">
    <property type="entry name" value="LIDHydrolase"/>
    <property type="match status" value="1"/>
</dbReference>
<dbReference type="InterPro" id="IPR029058">
    <property type="entry name" value="AB_hydrolase_fold"/>
</dbReference>
<dbReference type="PANTHER" id="PTHR13390:SF0">
    <property type="entry name" value="LIPID DROPLET-ASSOCIATED HYDROLASE"/>
    <property type="match status" value="1"/>
</dbReference>
<gene>
    <name evidence="9" type="primary">Ldah</name>
</gene>
<name>A0A6F9DKA4_9ASCI</name>
<dbReference type="Gene3D" id="3.40.50.1820">
    <property type="entry name" value="alpha/beta hydrolase"/>
    <property type="match status" value="1"/>
</dbReference>
<reference evidence="9" key="1">
    <citation type="submission" date="2020-04" db="EMBL/GenBank/DDBJ databases">
        <authorList>
            <person name="Neveu A P."/>
        </authorList>
    </citation>
    <scope>NUCLEOTIDE SEQUENCE</scope>
    <source>
        <tissue evidence="9">Whole embryo</tissue>
    </source>
</reference>
<organism evidence="9">
    <name type="scientific">Phallusia mammillata</name>
    <dbReference type="NCBI Taxonomy" id="59560"/>
    <lineage>
        <taxon>Eukaryota</taxon>
        <taxon>Metazoa</taxon>
        <taxon>Chordata</taxon>
        <taxon>Tunicata</taxon>
        <taxon>Ascidiacea</taxon>
        <taxon>Phlebobranchia</taxon>
        <taxon>Ascidiidae</taxon>
        <taxon>Phallusia</taxon>
    </lineage>
</organism>
<evidence type="ECO:0000256" key="8">
    <source>
        <dbReference type="ARBA" id="ARBA00049527"/>
    </source>
</evidence>
<dbReference type="EMBL" id="LR787544">
    <property type="protein sequence ID" value="CAB3263406.1"/>
    <property type="molecule type" value="mRNA"/>
</dbReference>
<evidence type="ECO:0000256" key="3">
    <source>
        <dbReference type="ARBA" id="ARBA00019242"/>
    </source>
</evidence>
<evidence type="ECO:0000256" key="6">
    <source>
        <dbReference type="ARBA" id="ARBA00031924"/>
    </source>
</evidence>
<comment type="similarity">
    <text evidence="2">Belongs to the AB hydrolase superfamily. LDAH family.</text>
</comment>
<dbReference type="PANTHER" id="PTHR13390">
    <property type="entry name" value="LIPASE"/>
    <property type="match status" value="1"/>
</dbReference>
<keyword evidence="4" id="KW-0551">Lipid droplet</keyword>
<evidence type="ECO:0000313" key="9">
    <source>
        <dbReference type="EMBL" id="CAB3263406.1"/>
    </source>
</evidence>
<dbReference type="GO" id="GO:0004771">
    <property type="term" value="F:sterol ester esterase activity"/>
    <property type="evidence" value="ECO:0007669"/>
    <property type="project" value="UniProtKB-EC"/>
</dbReference>
<protein>
    <recommendedName>
        <fullName evidence="3">Lipid droplet-associated hydrolase</fullName>
        <ecNumber evidence="7">3.1.1.13</ecNumber>
    </recommendedName>
    <alternativeName>
        <fullName evidence="6">Lipid droplet-associated serine hydrolase</fullName>
    </alternativeName>
</protein>
<keyword evidence="5" id="KW-0378">Hydrolase</keyword>
<dbReference type="SUPFAM" id="SSF53474">
    <property type="entry name" value="alpha/beta-Hydrolases"/>
    <property type="match status" value="1"/>
</dbReference>
<comment type="subcellular location">
    <subcellularLocation>
        <location evidence="1">Lipid droplet</location>
    </subcellularLocation>
</comment>
<dbReference type="EC" id="3.1.1.13" evidence="7"/>
<dbReference type="GO" id="GO:0019915">
    <property type="term" value="P:lipid storage"/>
    <property type="evidence" value="ECO:0007669"/>
    <property type="project" value="InterPro"/>
</dbReference>
<evidence type="ECO:0000256" key="4">
    <source>
        <dbReference type="ARBA" id="ARBA00022677"/>
    </source>
</evidence>
<proteinExistence type="evidence at transcript level"/>
<dbReference type="AlphaFoldDB" id="A0A6F9DKA4"/>
<comment type="catalytic activity">
    <reaction evidence="8">
        <text>a cholesterol ester + H2O = cholesterol + a fatty acid + H(+)</text>
        <dbReference type="Rhea" id="RHEA:36403"/>
        <dbReference type="ChEBI" id="CHEBI:15377"/>
        <dbReference type="ChEBI" id="CHEBI:15378"/>
        <dbReference type="ChEBI" id="CHEBI:16113"/>
        <dbReference type="ChEBI" id="CHEBI:17002"/>
        <dbReference type="ChEBI" id="CHEBI:28868"/>
        <dbReference type="EC" id="3.1.1.13"/>
    </reaction>
    <physiologicalReaction direction="left-to-right" evidence="8">
        <dbReference type="Rhea" id="RHEA:36404"/>
    </physiologicalReaction>
</comment>
<evidence type="ECO:0000256" key="2">
    <source>
        <dbReference type="ARBA" id="ARBA00008300"/>
    </source>
</evidence>
<dbReference type="GO" id="GO:0005811">
    <property type="term" value="C:lipid droplet"/>
    <property type="evidence" value="ECO:0007669"/>
    <property type="project" value="UniProtKB-SubCell"/>
</dbReference>